<evidence type="ECO:0000313" key="9">
    <source>
        <dbReference type="Proteomes" id="UP001476798"/>
    </source>
</evidence>
<dbReference type="PROSITE" id="PS00022">
    <property type="entry name" value="EGF_1"/>
    <property type="match status" value="3"/>
</dbReference>
<evidence type="ECO:0000256" key="1">
    <source>
        <dbReference type="ARBA" id="ARBA00022536"/>
    </source>
</evidence>
<dbReference type="InterPro" id="IPR000152">
    <property type="entry name" value="EGF-type_Asp/Asn_hydroxyl_site"/>
</dbReference>
<name>A0ABV0P4K2_9TELE</name>
<feature type="domain" description="CTCK" evidence="6">
    <location>
        <begin position="339"/>
        <end position="419"/>
    </location>
</feature>
<dbReference type="SMART" id="SM00181">
    <property type="entry name" value="EGF"/>
    <property type="match status" value="3"/>
</dbReference>
<comment type="caution">
    <text evidence="5">Lacks conserved residue(s) required for the propagation of feature annotation.</text>
</comment>
<accession>A0ABV0P4K2</accession>
<evidence type="ECO:0000256" key="3">
    <source>
        <dbReference type="ARBA" id="ARBA00022737"/>
    </source>
</evidence>
<keyword evidence="1 5" id="KW-0245">EGF-like domain</keyword>
<evidence type="ECO:0000259" key="6">
    <source>
        <dbReference type="PROSITE" id="PS01225"/>
    </source>
</evidence>
<feature type="domain" description="EGF-like" evidence="7">
    <location>
        <begin position="46"/>
        <end position="82"/>
    </location>
</feature>
<comment type="caution">
    <text evidence="8">The sequence shown here is derived from an EMBL/GenBank/DDBJ whole genome shotgun (WGS) entry which is preliminary data.</text>
</comment>
<dbReference type="SMART" id="SM00041">
    <property type="entry name" value="CT"/>
    <property type="match status" value="1"/>
</dbReference>
<evidence type="ECO:0000256" key="5">
    <source>
        <dbReference type="PROSITE-ProRule" id="PRU00076"/>
    </source>
</evidence>
<dbReference type="SUPFAM" id="SSF57196">
    <property type="entry name" value="EGF/Laminin"/>
    <property type="match status" value="3"/>
</dbReference>
<proteinExistence type="predicted"/>
<feature type="disulfide bond" evidence="5">
    <location>
        <begin position="72"/>
        <end position="81"/>
    </location>
</feature>
<dbReference type="PRINTS" id="PR00010">
    <property type="entry name" value="EGFBLOOD"/>
</dbReference>
<dbReference type="PANTHER" id="PTHR45836">
    <property type="entry name" value="SLIT HOMOLOG"/>
    <property type="match status" value="1"/>
</dbReference>
<dbReference type="Proteomes" id="UP001476798">
    <property type="component" value="Unassembled WGS sequence"/>
</dbReference>
<feature type="disulfide bond" evidence="5">
    <location>
        <begin position="34"/>
        <end position="43"/>
    </location>
</feature>
<organism evidence="8 9">
    <name type="scientific">Goodea atripinnis</name>
    <dbReference type="NCBI Taxonomy" id="208336"/>
    <lineage>
        <taxon>Eukaryota</taxon>
        <taxon>Metazoa</taxon>
        <taxon>Chordata</taxon>
        <taxon>Craniata</taxon>
        <taxon>Vertebrata</taxon>
        <taxon>Euteleostomi</taxon>
        <taxon>Actinopterygii</taxon>
        <taxon>Neopterygii</taxon>
        <taxon>Teleostei</taxon>
        <taxon>Neoteleostei</taxon>
        <taxon>Acanthomorphata</taxon>
        <taxon>Ovalentaria</taxon>
        <taxon>Atherinomorphae</taxon>
        <taxon>Cyprinodontiformes</taxon>
        <taxon>Goodeidae</taxon>
        <taxon>Goodea</taxon>
    </lineage>
</organism>
<evidence type="ECO:0000259" key="7">
    <source>
        <dbReference type="PROSITE" id="PS50026"/>
    </source>
</evidence>
<dbReference type="InterPro" id="IPR006207">
    <property type="entry name" value="Cys_knot_C"/>
</dbReference>
<dbReference type="SMART" id="SM00179">
    <property type="entry name" value="EGF_CA"/>
    <property type="match status" value="3"/>
</dbReference>
<dbReference type="EMBL" id="JAHRIO010061227">
    <property type="protein sequence ID" value="MEQ2178652.1"/>
    <property type="molecule type" value="Genomic_DNA"/>
</dbReference>
<reference evidence="8 9" key="1">
    <citation type="submission" date="2021-06" db="EMBL/GenBank/DDBJ databases">
        <authorList>
            <person name="Palmer J.M."/>
        </authorList>
    </citation>
    <scope>NUCLEOTIDE SEQUENCE [LARGE SCALE GENOMIC DNA]</scope>
    <source>
        <strain evidence="8 9">GA_2019</strain>
        <tissue evidence="8">Muscle</tissue>
    </source>
</reference>
<dbReference type="PROSITE" id="PS50026">
    <property type="entry name" value="EGF_3"/>
    <property type="match status" value="3"/>
</dbReference>
<keyword evidence="4 5" id="KW-1015">Disulfide bond</keyword>
<feature type="disulfide bond" evidence="5">
    <location>
        <begin position="117"/>
        <end position="126"/>
    </location>
</feature>
<dbReference type="PROSITE" id="PS00010">
    <property type="entry name" value="ASX_HYDROXYL"/>
    <property type="match status" value="1"/>
</dbReference>
<keyword evidence="2" id="KW-0732">Signal</keyword>
<dbReference type="PROSITE" id="PS01185">
    <property type="entry name" value="CTCK_1"/>
    <property type="match status" value="1"/>
</dbReference>
<feature type="domain" description="EGF-like" evidence="7">
    <location>
        <begin position="91"/>
        <end position="127"/>
    </location>
</feature>
<protein>
    <submittedName>
        <fullName evidence="8">Uncharacterized protein</fullName>
    </submittedName>
</protein>
<dbReference type="PROSITE" id="PS01225">
    <property type="entry name" value="CTCK_2"/>
    <property type="match status" value="1"/>
</dbReference>
<evidence type="ECO:0000313" key="8">
    <source>
        <dbReference type="EMBL" id="MEQ2178652.1"/>
    </source>
</evidence>
<dbReference type="PROSITE" id="PS01186">
    <property type="entry name" value="EGF_2"/>
    <property type="match status" value="3"/>
</dbReference>
<dbReference type="InterPro" id="IPR000742">
    <property type="entry name" value="EGF"/>
</dbReference>
<sequence length="420" mass="45417">ELCEEKLDFCAPELNPCQHDSKCILTPQGYKCECTPGYVGEHCELDFDDCEENKCQNGGHCIDAVNGYTCICPEGYSGLFCEFTPPMVLPRTSPCDNHDCLNGAQCVAVGTDLRCQCLHGYEGEHCETLVSVNFVNRESYLQLPSNLLSPQTNISLQECQNRHQSLAAFLPCSSAQEAATAPASMDASVISTLTESSKTWGPGRIQALQVQGICGATDNGWETGWSQDASHAREVPASKATVTQRVTKVSPVPAIPDGQGLCVTSKLAIPVMAISVFMVPAFQSTPIPIPAAASLVLLVFSVMNRTWIRLTPAACPVANMADVECQAWVKRTASATVACRGERVRDVYQRQQGYAACQTQEKVSRLECRGSCRGGAEGQGTCCTPLRSKRRKYTFQCTDGSSFVQEVEKVVKCGCTKCSS</sequence>
<dbReference type="InterPro" id="IPR001881">
    <property type="entry name" value="EGF-like_Ca-bd_dom"/>
</dbReference>
<feature type="non-terminal residue" evidence="8">
    <location>
        <position position="1"/>
    </location>
</feature>
<dbReference type="Gene3D" id="2.10.25.10">
    <property type="entry name" value="Laminin"/>
    <property type="match status" value="3"/>
</dbReference>
<dbReference type="InterPro" id="IPR018097">
    <property type="entry name" value="EGF_Ca-bd_CS"/>
</dbReference>
<gene>
    <name evidence="8" type="ORF">GOODEAATRI_016345</name>
</gene>
<evidence type="ECO:0000256" key="2">
    <source>
        <dbReference type="ARBA" id="ARBA00022729"/>
    </source>
</evidence>
<dbReference type="PANTHER" id="PTHR45836:SF2">
    <property type="entry name" value="SLIT HOMOLOG 2 PROTEIN"/>
    <property type="match status" value="1"/>
</dbReference>
<dbReference type="InterPro" id="IPR051355">
    <property type="entry name" value="Notch/Slit_guidance"/>
</dbReference>
<keyword evidence="3" id="KW-0677">Repeat</keyword>
<dbReference type="CDD" id="cd00054">
    <property type="entry name" value="EGF_CA"/>
    <property type="match status" value="3"/>
</dbReference>
<dbReference type="PROSITE" id="PS01187">
    <property type="entry name" value="EGF_CA"/>
    <property type="match status" value="1"/>
</dbReference>
<dbReference type="Pfam" id="PF00008">
    <property type="entry name" value="EGF"/>
    <property type="match status" value="3"/>
</dbReference>
<evidence type="ECO:0000256" key="4">
    <source>
        <dbReference type="ARBA" id="ARBA00023157"/>
    </source>
</evidence>
<keyword evidence="9" id="KW-1185">Reference proteome</keyword>
<feature type="domain" description="EGF-like" evidence="7">
    <location>
        <begin position="6"/>
        <end position="44"/>
    </location>
</feature>